<dbReference type="InterPro" id="IPR014284">
    <property type="entry name" value="RNA_pol_sigma-70_dom"/>
</dbReference>
<keyword evidence="4" id="KW-0804">Transcription</keyword>
<dbReference type="SUPFAM" id="SSF88946">
    <property type="entry name" value="Sigma2 domain of RNA polymerase sigma factors"/>
    <property type="match status" value="1"/>
</dbReference>
<dbReference type="InterPro" id="IPR036388">
    <property type="entry name" value="WH-like_DNA-bd_sf"/>
</dbReference>
<evidence type="ECO:0000256" key="3">
    <source>
        <dbReference type="ARBA" id="ARBA00023125"/>
    </source>
</evidence>
<dbReference type="PRINTS" id="PR00046">
    <property type="entry name" value="SIGMA70FCT"/>
</dbReference>
<dbReference type="Proteomes" id="UP000093954">
    <property type="component" value="Unassembled WGS sequence"/>
</dbReference>
<protein>
    <submittedName>
        <fullName evidence="6">RNA polymerase sigma factor RpoS</fullName>
    </submittedName>
</protein>
<evidence type="ECO:0000256" key="1">
    <source>
        <dbReference type="ARBA" id="ARBA00023015"/>
    </source>
</evidence>
<dbReference type="Gene3D" id="1.20.120.1810">
    <property type="match status" value="1"/>
</dbReference>
<dbReference type="GO" id="GO:0003677">
    <property type="term" value="F:DNA binding"/>
    <property type="evidence" value="ECO:0007669"/>
    <property type="project" value="UniProtKB-KW"/>
</dbReference>
<dbReference type="NCBIfam" id="TIGR02937">
    <property type="entry name" value="sigma70-ECF"/>
    <property type="match status" value="1"/>
</dbReference>
<dbReference type="AlphaFoldDB" id="A0A1A6AYM4"/>
<dbReference type="InterPro" id="IPR050239">
    <property type="entry name" value="Sigma-70_RNA_pol_init_factors"/>
</dbReference>
<dbReference type="InterPro" id="IPR013325">
    <property type="entry name" value="RNA_pol_sigma_r2"/>
</dbReference>
<dbReference type="EMBL" id="LROS01000010">
    <property type="protein sequence ID" value="OBR95147.1"/>
    <property type="molecule type" value="Genomic_DNA"/>
</dbReference>
<dbReference type="SUPFAM" id="SSF88659">
    <property type="entry name" value="Sigma3 and sigma4 domains of RNA polymerase sigma factors"/>
    <property type="match status" value="1"/>
</dbReference>
<evidence type="ECO:0000313" key="7">
    <source>
        <dbReference type="Proteomes" id="UP000093954"/>
    </source>
</evidence>
<evidence type="ECO:0000256" key="2">
    <source>
        <dbReference type="ARBA" id="ARBA00023082"/>
    </source>
</evidence>
<dbReference type="GO" id="GO:0006352">
    <property type="term" value="P:DNA-templated transcription initiation"/>
    <property type="evidence" value="ECO:0007669"/>
    <property type="project" value="InterPro"/>
</dbReference>
<dbReference type="GO" id="GO:0016987">
    <property type="term" value="F:sigma factor activity"/>
    <property type="evidence" value="ECO:0007669"/>
    <property type="project" value="UniProtKB-KW"/>
</dbReference>
<dbReference type="RefSeq" id="WP_065077354.1">
    <property type="nucleotide sequence ID" value="NZ_LROS01000010.1"/>
</dbReference>
<reference evidence="6 7" key="1">
    <citation type="journal article" date="2012" name="Front. Microbiol.">
        <title>Draft Genome Sequence of the Virulent Strain 01-B526 of the Fish Pathogen Aeromonas salmonicida.</title>
        <authorList>
            <person name="Charette S.J."/>
            <person name="Brochu F."/>
            <person name="Boyle B."/>
            <person name="Filion G."/>
            <person name="Tanaka K.H."/>
            <person name="Derome N."/>
        </authorList>
    </citation>
    <scope>NUCLEOTIDE SEQUENCE [LARGE SCALE GENOMIC DNA]</scope>
    <source>
        <strain evidence="6 7">P11</strain>
    </source>
</reference>
<comment type="caution">
    <text evidence="6">The sequence shown here is derived from an EMBL/GenBank/DDBJ whole genome shotgun (WGS) entry which is preliminary data.</text>
</comment>
<dbReference type="Gene3D" id="1.10.10.10">
    <property type="entry name" value="Winged helix-like DNA-binding domain superfamily/Winged helix DNA-binding domain"/>
    <property type="match status" value="1"/>
</dbReference>
<gene>
    <name evidence="6" type="primary">rpoS</name>
    <name evidence="6" type="ORF">CLRAG_09850</name>
</gene>
<dbReference type="PATRIC" id="fig|1353534.3.peg.1002"/>
<keyword evidence="7" id="KW-1185">Reference proteome</keyword>
<feature type="domain" description="RNA polymerase sigma-70" evidence="5">
    <location>
        <begin position="331"/>
        <end position="357"/>
    </location>
</feature>
<keyword evidence="1" id="KW-0805">Transcription regulation</keyword>
<name>A0A1A6AYM4_9CLOT</name>
<dbReference type="PANTHER" id="PTHR30603:SF60">
    <property type="entry name" value="RNA POLYMERASE SIGMA FACTOR RPOD"/>
    <property type="match status" value="1"/>
</dbReference>
<evidence type="ECO:0000259" key="5">
    <source>
        <dbReference type="PROSITE" id="PS00716"/>
    </source>
</evidence>
<keyword evidence="3" id="KW-0238">DNA-binding</keyword>
<evidence type="ECO:0000256" key="4">
    <source>
        <dbReference type="ARBA" id="ARBA00023163"/>
    </source>
</evidence>
<keyword evidence="2" id="KW-0731">Sigma factor</keyword>
<proteinExistence type="predicted"/>
<evidence type="ECO:0000313" key="6">
    <source>
        <dbReference type="EMBL" id="OBR95147.1"/>
    </source>
</evidence>
<dbReference type="PANTHER" id="PTHR30603">
    <property type="entry name" value="RNA POLYMERASE SIGMA FACTOR RPO"/>
    <property type="match status" value="1"/>
</dbReference>
<dbReference type="Pfam" id="PF04545">
    <property type="entry name" value="Sigma70_r4"/>
    <property type="match status" value="1"/>
</dbReference>
<dbReference type="InterPro" id="IPR000943">
    <property type="entry name" value="RNA_pol_sigma70"/>
</dbReference>
<accession>A0A1A6AYM4</accession>
<sequence length="367" mass="43988">MDADKREKVINELTEKYKWRGYLTEDEIIDCCTDTGLGLVDLDFVCDNIVLRGFIIRDTVEEKKENTEQNENKNDEDRSRTDYDILFRKIIQKYPSMWYIVKYISKIDPPKYREWKKLILEAQNNNKYARDRLIHMYLRNVLKLTYSFAEAYNCDFEECFNFGVIGLMRAIKKYDIISSDTFVRYFPWWIIQTMQRCCSIKNTVLYTPVHLNDKLFKFIIPIVKNQKILECSMEESFDYLEDLEDNNVIEDMKETGLLYGILPAYSYEDILSNEKLSDSFSDNGLFENKMIEKVFKDELKEKVNYYLGRLKQRERSVIIRRFGLEDDRKETLEEIANHLGVTKERIRQIEKKALNKLGRRLKKIIIY</sequence>
<organism evidence="6 7">
    <name type="scientific">Clostridium ragsdalei P11</name>
    <dbReference type="NCBI Taxonomy" id="1353534"/>
    <lineage>
        <taxon>Bacteria</taxon>
        <taxon>Bacillati</taxon>
        <taxon>Bacillota</taxon>
        <taxon>Clostridia</taxon>
        <taxon>Eubacteriales</taxon>
        <taxon>Clostridiaceae</taxon>
        <taxon>Clostridium</taxon>
    </lineage>
</organism>
<dbReference type="PROSITE" id="PS00716">
    <property type="entry name" value="SIGMA70_2"/>
    <property type="match status" value="1"/>
</dbReference>
<dbReference type="InterPro" id="IPR007630">
    <property type="entry name" value="RNA_pol_sigma70_r4"/>
</dbReference>
<dbReference type="InterPro" id="IPR013324">
    <property type="entry name" value="RNA_pol_sigma_r3/r4-like"/>
</dbReference>
<dbReference type="CDD" id="cd06171">
    <property type="entry name" value="Sigma70_r4"/>
    <property type="match status" value="1"/>
</dbReference>